<gene>
    <name evidence="3" type="ORF">ACFOW1_12935</name>
</gene>
<evidence type="ECO:0000259" key="2">
    <source>
        <dbReference type="Pfam" id="PF14257"/>
    </source>
</evidence>
<protein>
    <submittedName>
        <fullName evidence="3">DUF4349 domain-containing protein</fullName>
    </submittedName>
</protein>
<dbReference type="InterPro" id="IPR025645">
    <property type="entry name" value="DUF4349"/>
</dbReference>
<keyword evidence="1" id="KW-0812">Transmembrane</keyword>
<name>A0ABV8Q0K6_9BACT</name>
<comment type="caution">
    <text evidence="3">The sequence shown here is derived from an EMBL/GenBank/DDBJ whole genome shotgun (WGS) entry which is preliminary data.</text>
</comment>
<feature type="transmembrane region" description="Helical" evidence="1">
    <location>
        <begin position="256"/>
        <end position="277"/>
    </location>
</feature>
<dbReference type="Pfam" id="PF14257">
    <property type="entry name" value="DUF4349"/>
    <property type="match status" value="1"/>
</dbReference>
<accession>A0ABV8Q0K6</accession>
<dbReference type="Proteomes" id="UP001595906">
    <property type="component" value="Unassembled WGS sequence"/>
</dbReference>
<organism evidence="3 4">
    <name type="scientific">Parasediminibacterium paludis</name>
    <dbReference type="NCBI Taxonomy" id="908966"/>
    <lineage>
        <taxon>Bacteria</taxon>
        <taxon>Pseudomonadati</taxon>
        <taxon>Bacteroidota</taxon>
        <taxon>Chitinophagia</taxon>
        <taxon>Chitinophagales</taxon>
        <taxon>Chitinophagaceae</taxon>
        <taxon>Parasediminibacterium</taxon>
    </lineage>
</organism>
<dbReference type="EMBL" id="JBHSDC010000027">
    <property type="protein sequence ID" value="MFC4232799.1"/>
    <property type="molecule type" value="Genomic_DNA"/>
</dbReference>
<keyword evidence="4" id="KW-1185">Reference proteome</keyword>
<evidence type="ECO:0000256" key="1">
    <source>
        <dbReference type="SAM" id="Phobius"/>
    </source>
</evidence>
<feature type="domain" description="DUF4349" evidence="2">
    <location>
        <begin position="70"/>
        <end position="277"/>
    </location>
</feature>
<evidence type="ECO:0000313" key="4">
    <source>
        <dbReference type="Proteomes" id="UP001595906"/>
    </source>
</evidence>
<dbReference type="RefSeq" id="WP_379014792.1">
    <property type="nucleotide sequence ID" value="NZ_JBHSDC010000027.1"/>
</dbReference>
<evidence type="ECO:0000313" key="3">
    <source>
        <dbReference type="EMBL" id="MFC4232799.1"/>
    </source>
</evidence>
<keyword evidence="1" id="KW-1133">Transmembrane helix</keyword>
<keyword evidence="1" id="KW-0472">Membrane</keyword>
<reference evidence="4" key="1">
    <citation type="journal article" date="2019" name="Int. J. Syst. Evol. Microbiol.">
        <title>The Global Catalogue of Microorganisms (GCM) 10K type strain sequencing project: providing services to taxonomists for standard genome sequencing and annotation.</title>
        <authorList>
            <consortium name="The Broad Institute Genomics Platform"/>
            <consortium name="The Broad Institute Genome Sequencing Center for Infectious Disease"/>
            <person name="Wu L."/>
            <person name="Ma J."/>
        </authorList>
    </citation>
    <scope>NUCLEOTIDE SEQUENCE [LARGE SCALE GENOMIC DNA]</scope>
    <source>
        <strain evidence="4">CECT 8010</strain>
    </source>
</reference>
<dbReference type="PROSITE" id="PS51257">
    <property type="entry name" value="PROKAR_LIPOPROTEIN"/>
    <property type="match status" value="1"/>
</dbReference>
<proteinExistence type="predicted"/>
<sequence length="287" mass="32164">MKRITLFMAFVAVLLLSCNHGKQSYQTESKAAAQDVGITATADSIVLPNPITKTEATKNNTPVNIDWDKKMIKTANIALQVKDFASFNDEIHNSIKNFGAYIASEEQSQTDGGIQNSISIKVPVAQFENLLNSFSKDAVTVVERKINTQDVTGEVVDTKARIEAKKQVRNRYMDLLKQAKNMKEILEVQQEINGVQEAIESGASSVNYLTHNASYSTINLRYFQYHSDTNTIDDKPSFYKQLKDAFAQGVSIVSHLFLFLTSVWPFIIMGIVAWFVYQKMALKSTKV</sequence>